<proteinExistence type="predicted"/>
<evidence type="ECO:0000313" key="1">
    <source>
        <dbReference type="EMBL" id="GJS96139.1"/>
    </source>
</evidence>
<dbReference type="EMBL" id="BQNB010011864">
    <property type="protein sequence ID" value="GJS96139.1"/>
    <property type="molecule type" value="Genomic_DNA"/>
</dbReference>
<accession>A0ABQ5A0M5</accession>
<comment type="caution">
    <text evidence="1">The sequence shown here is derived from an EMBL/GenBank/DDBJ whole genome shotgun (WGS) entry which is preliminary data.</text>
</comment>
<sequence length="105" mass="11712">MKMEILLEPTSNKLLNHLKMEMEMEFPVTEMSSQSPNAKTRPTLVMNLQFEHSAFPRPGAVPEGPKEELAPEEEIGGVEGPEKELAFPKVVSSFNLKLSTSMILL</sequence>
<protein>
    <submittedName>
        <fullName evidence="1">Uncharacterized protein</fullName>
    </submittedName>
</protein>
<keyword evidence="2" id="KW-1185">Reference proteome</keyword>
<gene>
    <name evidence="1" type="ORF">Tco_0803107</name>
</gene>
<organism evidence="1 2">
    <name type="scientific">Tanacetum coccineum</name>
    <dbReference type="NCBI Taxonomy" id="301880"/>
    <lineage>
        <taxon>Eukaryota</taxon>
        <taxon>Viridiplantae</taxon>
        <taxon>Streptophyta</taxon>
        <taxon>Embryophyta</taxon>
        <taxon>Tracheophyta</taxon>
        <taxon>Spermatophyta</taxon>
        <taxon>Magnoliopsida</taxon>
        <taxon>eudicotyledons</taxon>
        <taxon>Gunneridae</taxon>
        <taxon>Pentapetalae</taxon>
        <taxon>asterids</taxon>
        <taxon>campanulids</taxon>
        <taxon>Asterales</taxon>
        <taxon>Asteraceae</taxon>
        <taxon>Asteroideae</taxon>
        <taxon>Anthemideae</taxon>
        <taxon>Anthemidinae</taxon>
        <taxon>Tanacetum</taxon>
    </lineage>
</organism>
<reference evidence="1" key="1">
    <citation type="journal article" date="2022" name="Int. J. Mol. Sci.">
        <title>Draft Genome of Tanacetum Coccineum: Genomic Comparison of Closely Related Tanacetum-Family Plants.</title>
        <authorList>
            <person name="Yamashiro T."/>
            <person name="Shiraishi A."/>
            <person name="Nakayama K."/>
            <person name="Satake H."/>
        </authorList>
    </citation>
    <scope>NUCLEOTIDE SEQUENCE</scope>
</reference>
<name>A0ABQ5A0M5_9ASTR</name>
<dbReference type="Proteomes" id="UP001151760">
    <property type="component" value="Unassembled WGS sequence"/>
</dbReference>
<reference evidence="1" key="2">
    <citation type="submission" date="2022-01" db="EMBL/GenBank/DDBJ databases">
        <authorList>
            <person name="Yamashiro T."/>
            <person name="Shiraishi A."/>
            <person name="Satake H."/>
            <person name="Nakayama K."/>
        </authorList>
    </citation>
    <scope>NUCLEOTIDE SEQUENCE</scope>
</reference>
<evidence type="ECO:0000313" key="2">
    <source>
        <dbReference type="Proteomes" id="UP001151760"/>
    </source>
</evidence>